<reference evidence="4 5" key="1">
    <citation type="submission" date="2016-10" db="EMBL/GenBank/DDBJ databases">
        <authorList>
            <person name="de Groot N.N."/>
        </authorList>
    </citation>
    <scope>NUCLEOTIDE SEQUENCE [LARGE SCALE GENOMIC DNA]</scope>
    <source>
        <strain evidence="4 5">CGMCC 1.7727</strain>
    </source>
</reference>
<dbReference type="EMBL" id="FOGL01000004">
    <property type="protein sequence ID" value="SER45072.1"/>
    <property type="molecule type" value="Genomic_DNA"/>
</dbReference>
<accession>A0A1H9PA48</accession>
<keyword evidence="5" id="KW-1185">Reference proteome</keyword>
<proteinExistence type="inferred from homology"/>
<dbReference type="PANTHER" id="PTHR36852:SF1">
    <property type="entry name" value="PROTEIN GVPL 2"/>
    <property type="match status" value="1"/>
</dbReference>
<comment type="similarity">
    <text evidence="3">Belongs to the gas vesicle GvpF/GvpL family.</text>
</comment>
<sequence>MTVEQEKGIYIFCGIQTNEQDEFGRIMLDGNERSVFTIHYKDAAMVAAEVPMKIYHPNKENLMMHQQLVSKVMAENDTVIPISFGNVFHSVEDVEVLLENLYPQLKKLFPAIKGKMELGLKIIGKTDWLKSQVYANEKVEMLSGKLRGKTEMAGYYDRIQLGGATQEIFSSIINEIEQDVYTPLEESAEAAKVNEPVGEKMLLNASFLVDREKESEFDRLVNMAHEKWKDKVDFKYSGPWPAYNFVNIRLTVEES</sequence>
<evidence type="ECO:0000256" key="1">
    <source>
        <dbReference type="ARBA" id="ARBA00022987"/>
    </source>
</evidence>
<dbReference type="RefSeq" id="WP_089740057.1">
    <property type="nucleotide sequence ID" value="NZ_FOGL01000004.1"/>
</dbReference>
<dbReference type="GO" id="GO:0031412">
    <property type="term" value="P:gas vesicle organization"/>
    <property type="evidence" value="ECO:0007669"/>
    <property type="project" value="InterPro"/>
</dbReference>
<evidence type="ECO:0000313" key="4">
    <source>
        <dbReference type="EMBL" id="SER45072.1"/>
    </source>
</evidence>
<keyword evidence="1" id="KW-0304">Gas vesicle</keyword>
<dbReference type="OrthoDB" id="144737at2"/>
<comment type="subcellular location">
    <subcellularLocation>
        <location evidence="2">Gas vesicle</location>
    </subcellularLocation>
</comment>
<dbReference type="InterPro" id="IPR009430">
    <property type="entry name" value="GvpL/GvpF"/>
</dbReference>
<protein>
    <submittedName>
        <fullName evidence="4">Gas vesicle synthesis protein GvpL/GvpF</fullName>
    </submittedName>
</protein>
<evidence type="ECO:0000256" key="3">
    <source>
        <dbReference type="ARBA" id="ARBA00035643"/>
    </source>
</evidence>
<organism evidence="4 5">
    <name type="scientific">Gracilibacillus ureilyticus</name>
    <dbReference type="NCBI Taxonomy" id="531814"/>
    <lineage>
        <taxon>Bacteria</taxon>
        <taxon>Bacillati</taxon>
        <taxon>Bacillota</taxon>
        <taxon>Bacilli</taxon>
        <taxon>Bacillales</taxon>
        <taxon>Bacillaceae</taxon>
        <taxon>Gracilibacillus</taxon>
    </lineage>
</organism>
<dbReference type="Pfam" id="PF06386">
    <property type="entry name" value="GvpL_GvpF"/>
    <property type="match status" value="1"/>
</dbReference>
<dbReference type="STRING" id="531814.SAMN04487944_104167"/>
<gene>
    <name evidence="4" type="ORF">SAMN04487944_104167</name>
</gene>
<dbReference type="AlphaFoldDB" id="A0A1H9PA48"/>
<evidence type="ECO:0000313" key="5">
    <source>
        <dbReference type="Proteomes" id="UP000199687"/>
    </source>
</evidence>
<evidence type="ECO:0000256" key="2">
    <source>
        <dbReference type="ARBA" id="ARBA00035108"/>
    </source>
</evidence>
<name>A0A1H9PA48_9BACI</name>
<dbReference type="Proteomes" id="UP000199687">
    <property type="component" value="Unassembled WGS sequence"/>
</dbReference>
<dbReference type="GO" id="GO:0031411">
    <property type="term" value="C:gas vesicle"/>
    <property type="evidence" value="ECO:0007669"/>
    <property type="project" value="UniProtKB-SubCell"/>
</dbReference>
<dbReference type="PANTHER" id="PTHR36852">
    <property type="entry name" value="PROTEIN GVPL 2"/>
    <property type="match status" value="1"/>
</dbReference>